<dbReference type="AlphaFoldDB" id="A0A0F8XD68"/>
<gene>
    <name evidence="1" type="ORF">LCGC14_3040120</name>
</gene>
<dbReference type="EMBL" id="LAZR01063761">
    <property type="protein sequence ID" value="KKK58865.1"/>
    <property type="molecule type" value="Genomic_DNA"/>
</dbReference>
<proteinExistence type="predicted"/>
<evidence type="ECO:0000313" key="1">
    <source>
        <dbReference type="EMBL" id="KKK58865.1"/>
    </source>
</evidence>
<evidence type="ECO:0008006" key="2">
    <source>
        <dbReference type="Google" id="ProtNLM"/>
    </source>
</evidence>
<protein>
    <recommendedName>
        <fullName evidence="2">Tail terminator</fullName>
    </recommendedName>
</protein>
<reference evidence="1" key="1">
    <citation type="journal article" date="2015" name="Nature">
        <title>Complex archaea that bridge the gap between prokaryotes and eukaryotes.</title>
        <authorList>
            <person name="Spang A."/>
            <person name="Saw J.H."/>
            <person name="Jorgensen S.L."/>
            <person name="Zaremba-Niedzwiedzka K."/>
            <person name="Martijn J."/>
            <person name="Lind A.E."/>
            <person name="van Eijk R."/>
            <person name="Schleper C."/>
            <person name="Guy L."/>
            <person name="Ettema T.J."/>
        </authorList>
    </citation>
    <scope>NUCLEOTIDE SEQUENCE</scope>
</reference>
<sequence>MGSRLELHTVLTNLATAYFQPPSAVDMTYPCIVYHLDDIDTKFANNAPYSLRKRYILTVIDPDPETAVPEQVALLPGVSFDRFYTVKNLNHYVFRIYF</sequence>
<accession>A0A0F8XD68</accession>
<name>A0A0F8XD68_9ZZZZ</name>
<comment type="caution">
    <text evidence="1">The sequence shown here is derived from an EMBL/GenBank/DDBJ whole genome shotgun (WGS) entry which is preliminary data.</text>
</comment>
<organism evidence="1">
    <name type="scientific">marine sediment metagenome</name>
    <dbReference type="NCBI Taxonomy" id="412755"/>
    <lineage>
        <taxon>unclassified sequences</taxon>
        <taxon>metagenomes</taxon>
        <taxon>ecological metagenomes</taxon>
    </lineage>
</organism>